<dbReference type="PANTHER" id="PTHR39201">
    <property type="entry name" value="EXPORTED PROTEIN-RELATED"/>
    <property type="match status" value="1"/>
</dbReference>
<organism evidence="2 3">
    <name type="scientific">Clostridium kluyveri (strain NBRC 12016)</name>
    <dbReference type="NCBI Taxonomy" id="583346"/>
    <lineage>
        <taxon>Bacteria</taxon>
        <taxon>Bacillati</taxon>
        <taxon>Bacillota</taxon>
        <taxon>Clostridia</taxon>
        <taxon>Eubacteriales</taxon>
        <taxon>Clostridiaceae</taxon>
        <taxon>Clostridium</taxon>
    </lineage>
</organism>
<dbReference type="GO" id="GO:0009055">
    <property type="term" value="F:electron transfer activity"/>
    <property type="evidence" value="ECO:0007669"/>
    <property type="project" value="InterPro"/>
</dbReference>
<proteinExistence type="predicted"/>
<evidence type="ECO:0000259" key="1">
    <source>
        <dbReference type="PROSITE" id="PS50902"/>
    </source>
</evidence>
<dbReference type="Gene3D" id="3.40.50.360">
    <property type="match status" value="1"/>
</dbReference>
<protein>
    <recommendedName>
        <fullName evidence="1">Flavodoxin-like domain-containing protein</fullName>
    </recommendedName>
</protein>
<dbReference type="PANTHER" id="PTHR39201:SF1">
    <property type="entry name" value="FLAVODOXIN-LIKE DOMAIN-CONTAINING PROTEIN"/>
    <property type="match status" value="1"/>
</dbReference>
<dbReference type="Pfam" id="PF12682">
    <property type="entry name" value="Flavodoxin_4"/>
    <property type="match status" value="1"/>
</dbReference>
<dbReference type="GO" id="GO:0010181">
    <property type="term" value="F:FMN binding"/>
    <property type="evidence" value="ECO:0007669"/>
    <property type="project" value="InterPro"/>
</dbReference>
<name>B9DZN8_CLOK1</name>
<dbReference type="GO" id="GO:0016651">
    <property type="term" value="F:oxidoreductase activity, acting on NAD(P)H"/>
    <property type="evidence" value="ECO:0007669"/>
    <property type="project" value="UniProtKB-ARBA"/>
</dbReference>
<gene>
    <name evidence="2" type="ordered locus">CKR_0662</name>
</gene>
<feature type="domain" description="Flavodoxin-like" evidence="1">
    <location>
        <begin position="7"/>
        <end position="162"/>
    </location>
</feature>
<dbReference type="EMBL" id="AP009049">
    <property type="protein sequence ID" value="BAH05713.1"/>
    <property type="molecule type" value="Genomic_DNA"/>
</dbReference>
<evidence type="ECO:0000313" key="3">
    <source>
        <dbReference type="Proteomes" id="UP000007969"/>
    </source>
</evidence>
<dbReference type="PROSITE" id="PS00201">
    <property type="entry name" value="FLAVODOXIN"/>
    <property type="match status" value="1"/>
</dbReference>
<dbReference type="Proteomes" id="UP000007969">
    <property type="component" value="Chromosome"/>
</dbReference>
<accession>B9DZN8</accession>
<dbReference type="HOGENOM" id="CLU_068890_1_2_9"/>
<evidence type="ECO:0000313" key="2">
    <source>
        <dbReference type="EMBL" id="BAH05713.1"/>
    </source>
</evidence>
<sequence>MFMESKILVVYYSLEGNTKLIAETISEKLSSDILEIKPKKDIDSHSKMKYLIGGKQSVIKEKPELIPYDINVENYDILFIGTPVWAWTFAPAVRSFLESTNLKNKKIALFSCNGGANGKTFENMKDKLQGNEFLGQIEFKDPLKNDREENVEKARKWAYDICKLNIK</sequence>
<dbReference type="InterPro" id="IPR029039">
    <property type="entry name" value="Flavoprotein-like_sf"/>
</dbReference>
<dbReference type="SUPFAM" id="SSF52218">
    <property type="entry name" value="Flavoproteins"/>
    <property type="match status" value="1"/>
</dbReference>
<dbReference type="InterPro" id="IPR008254">
    <property type="entry name" value="Flavodoxin/NO_synth"/>
</dbReference>
<dbReference type="AlphaFoldDB" id="B9DZN8"/>
<dbReference type="InterPro" id="IPR001226">
    <property type="entry name" value="Flavodoxin_CS"/>
</dbReference>
<dbReference type="PROSITE" id="PS50902">
    <property type="entry name" value="FLAVODOXIN_LIKE"/>
    <property type="match status" value="1"/>
</dbReference>
<reference evidence="3" key="1">
    <citation type="submission" date="2005-09" db="EMBL/GenBank/DDBJ databases">
        <title>Complete genome sequence of Clostridium kluyveri and comparative genomics of Clostridia species.</title>
        <authorList>
            <person name="Inui M."/>
            <person name="Nonaka H."/>
            <person name="Shinoda Y."/>
            <person name="Ikenaga Y."/>
            <person name="Abe M."/>
            <person name="Naito K."/>
            <person name="Vertes A.A."/>
            <person name="Yukawa H."/>
        </authorList>
    </citation>
    <scope>NUCLEOTIDE SEQUENCE [LARGE SCALE GENOMIC DNA]</scope>
    <source>
        <strain evidence="3">NBRC 12016</strain>
    </source>
</reference>
<dbReference type="KEGG" id="ckr:CKR_0662"/>